<dbReference type="GO" id="GO:0005524">
    <property type="term" value="F:ATP binding"/>
    <property type="evidence" value="ECO:0007669"/>
    <property type="project" value="UniProtKB-UniRule"/>
</dbReference>
<dbReference type="InterPro" id="IPR005863">
    <property type="entry name" value="UDP-N-AcMur_synth"/>
</dbReference>
<evidence type="ECO:0000259" key="13">
    <source>
        <dbReference type="Pfam" id="PF08245"/>
    </source>
</evidence>
<dbReference type="SUPFAM" id="SSF63418">
    <property type="entry name" value="MurE/MurF N-terminal domain"/>
    <property type="match status" value="1"/>
</dbReference>
<keyword evidence="6 10" id="KW-0133">Cell shape</keyword>
<comment type="subcellular location">
    <subcellularLocation>
        <location evidence="10 11">Cytoplasm</location>
    </subcellularLocation>
</comment>
<dbReference type="GO" id="GO:0047480">
    <property type="term" value="F:UDP-N-acetylmuramoyl-tripeptide-D-alanyl-D-alanine ligase activity"/>
    <property type="evidence" value="ECO:0007669"/>
    <property type="project" value="UniProtKB-UniRule"/>
</dbReference>
<reference evidence="14 15" key="1">
    <citation type="submission" date="2013-08" db="EMBL/GenBank/DDBJ databases">
        <authorList>
            <person name="Weinstock G."/>
            <person name="Sodergren E."/>
            <person name="Wylie T."/>
            <person name="Fulton L."/>
            <person name="Fulton R."/>
            <person name="Fronick C."/>
            <person name="O'Laughlin M."/>
            <person name="Godfrey J."/>
            <person name="Miner T."/>
            <person name="Herter B."/>
            <person name="Appelbaum E."/>
            <person name="Cordes M."/>
            <person name="Lek S."/>
            <person name="Wollam A."/>
            <person name="Pepin K.H."/>
            <person name="Palsikar V.B."/>
            <person name="Mitreva M."/>
            <person name="Wilson R.K."/>
        </authorList>
    </citation>
    <scope>NUCLEOTIDE SEQUENCE [LARGE SCALE GENOMIC DNA]</scope>
    <source>
        <strain evidence="14 15">ATCC BAA-474</strain>
    </source>
</reference>
<dbReference type="GO" id="GO:0009252">
    <property type="term" value="P:peptidoglycan biosynthetic process"/>
    <property type="evidence" value="ECO:0007669"/>
    <property type="project" value="UniProtKB-UniRule"/>
</dbReference>
<dbReference type="InterPro" id="IPR036565">
    <property type="entry name" value="Mur-like_cat_sf"/>
</dbReference>
<comment type="function">
    <text evidence="10 11">Involved in cell wall formation. Catalyzes the final step in the synthesis of UDP-N-acetylmuramoyl-pentapeptide, the precursor of murein.</text>
</comment>
<sequence>MVKYRANIKKGDVKLKTFTEVLLNYFQKLNINLPKNLEIDNIQMDSKKVEKGSLFIAINNGYNYIDEALKKGAELIICDKSPTNESEKIIKVLNSIDFLQNIAKLYREKLCTKIIAVTGSEGKTTTKDLIHGVLSTKYKTQKTLGNYNNQIGLPFTLLQLKESDEIAVLEMGMSNLGEIDLLSKIARPDYAVITNIGDSHLEFLKNRDNVFKAKTEVLNYVNKNNTLVYGDDFYLKNLEALKIGFENKNDYIINNFIEIYEGVNFFLNNEKYFVPLNGLYNVVNASFAIALGKIFEMSYDEIKNALKNIKITSMRFEKIEKNKILFINDAYNASPVSMKMALNAFSSLPLNKKKVVVLGDALELGDKEIEYHVDILTEALKYEFDKVFVYGERMKKALDELNNPKIIHFTKKEEIRDELNKTGDVAVLLKGSRGMKLEEIIM</sequence>
<gene>
    <name evidence="10" type="primary">murF</name>
    <name evidence="14" type="ORF">HMPREF0202_01518</name>
</gene>
<dbReference type="InterPro" id="IPR004101">
    <property type="entry name" value="Mur_ligase_C"/>
</dbReference>
<keyword evidence="3 10" id="KW-0132">Cell division</keyword>
<dbReference type="PATRIC" id="fig|1319815.3.peg.1463"/>
<keyword evidence="7 10" id="KW-0573">Peptidoglycan synthesis</keyword>
<dbReference type="GO" id="GO:0008360">
    <property type="term" value="P:regulation of cell shape"/>
    <property type="evidence" value="ECO:0007669"/>
    <property type="project" value="UniProtKB-KW"/>
</dbReference>
<evidence type="ECO:0000256" key="6">
    <source>
        <dbReference type="ARBA" id="ARBA00022960"/>
    </source>
</evidence>
<comment type="caution">
    <text evidence="14">The sequence shown here is derived from an EMBL/GenBank/DDBJ whole genome shotgun (WGS) entry which is preliminary data.</text>
</comment>
<dbReference type="Pfam" id="PF08245">
    <property type="entry name" value="Mur_ligase_M"/>
    <property type="match status" value="1"/>
</dbReference>
<feature type="domain" description="Mur ligase central" evidence="13">
    <location>
        <begin position="117"/>
        <end position="291"/>
    </location>
</feature>
<comment type="catalytic activity">
    <reaction evidence="10 11">
        <text>D-alanyl-D-alanine + UDP-N-acetyl-alpha-D-muramoyl-L-alanyl-gamma-D-glutamyl-meso-2,6-diaminopimelate + ATP = UDP-N-acetyl-alpha-D-muramoyl-L-alanyl-gamma-D-glutamyl-meso-2,6-diaminopimeloyl-D-alanyl-D-alanine + ADP + phosphate + H(+)</text>
        <dbReference type="Rhea" id="RHEA:28374"/>
        <dbReference type="ChEBI" id="CHEBI:15378"/>
        <dbReference type="ChEBI" id="CHEBI:30616"/>
        <dbReference type="ChEBI" id="CHEBI:43474"/>
        <dbReference type="ChEBI" id="CHEBI:57822"/>
        <dbReference type="ChEBI" id="CHEBI:61386"/>
        <dbReference type="ChEBI" id="CHEBI:83905"/>
        <dbReference type="ChEBI" id="CHEBI:456216"/>
        <dbReference type="EC" id="6.3.2.10"/>
    </reaction>
</comment>
<dbReference type="Gene3D" id="3.40.1190.10">
    <property type="entry name" value="Mur-like, catalytic domain"/>
    <property type="match status" value="1"/>
</dbReference>
<comment type="pathway">
    <text evidence="10 11">Cell wall biogenesis; peptidoglycan biosynthesis.</text>
</comment>
<dbReference type="eggNOG" id="COG0770">
    <property type="taxonomic scope" value="Bacteria"/>
</dbReference>
<comment type="similarity">
    <text evidence="10">Belongs to the MurCDEF family. MurF subfamily.</text>
</comment>
<keyword evidence="15" id="KW-1185">Reference proteome</keyword>
<keyword evidence="2 10" id="KW-0436">Ligase</keyword>
<dbReference type="EMBL" id="AXZF01000054">
    <property type="protein sequence ID" value="ERT68710.1"/>
    <property type="molecule type" value="Genomic_DNA"/>
</dbReference>
<feature type="binding site" evidence="10">
    <location>
        <begin position="119"/>
        <end position="125"/>
    </location>
    <ligand>
        <name>ATP</name>
        <dbReference type="ChEBI" id="CHEBI:30616"/>
    </ligand>
</feature>
<dbReference type="InterPro" id="IPR051046">
    <property type="entry name" value="MurCDEF_CellWall_CoF430Synth"/>
</dbReference>
<evidence type="ECO:0000256" key="3">
    <source>
        <dbReference type="ARBA" id="ARBA00022618"/>
    </source>
</evidence>
<keyword evidence="9 10" id="KW-0961">Cell wall biogenesis/degradation</keyword>
<dbReference type="STRING" id="1319815.HMPREF0202_01518"/>
<evidence type="ECO:0000256" key="9">
    <source>
        <dbReference type="ARBA" id="ARBA00023316"/>
    </source>
</evidence>
<dbReference type="SUPFAM" id="SSF53623">
    <property type="entry name" value="MurD-like peptide ligases, catalytic domain"/>
    <property type="match status" value="1"/>
</dbReference>
<dbReference type="PANTHER" id="PTHR43024:SF1">
    <property type="entry name" value="UDP-N-ACETYLMURAMOYL-TRIPEPTIDE--D-ALANYL-D-ALANINE LIGASE"/>
    <property type="match status" value="1"/>
</dbReference>
<organism evidence="14 15">
    <name type="scientific">Cetobacterium somerae ATCC BAA-474</name>
    <dbReference type="NCBI Taxonomy" id="1319815"/>
    <lineage>
        <taxon>Bacteria</taxon>
        <taxon>Fusobacteriati</taxon>
        <taxon>Fusobacteriota</taxon>
        <taxon>Fusobacteriia</taxon>
        <taxon>Fusobacteriales</taxon>
        <taxon>Fusobacteriaceae</taxon>
        <taxon>Cetobacterium</taxon>
    </lineage>
</organism>
<dbReference type="PANTHER" id="PTHR43024">
    <property type="entry name" value="UDP-N-ACETYLMURAMOYL-TRIPEPTIDE--D-ALANYL-D-ALANINE LIGASE"/>
    <property type="match status" value="1"/>
</dbReference>
<dbReference type="Pfam" id="PF02875">
    <property type="entry name" value="Mur_ligase_C"/>
    <property type="match status" value="1"/>
</dbReference>
<name>U7VB20_9FUSO</name>
<keyword evidence="4 10" id="KW-0547">Nucleotide-binding</keyword>
<evidence type="ECO:0000256" key="8">
    <source>
        <dbReference type="ARBA" id="ARBA00023306"/>
    </source>
</evidence>
<dbReference type="HAMAP" id="MF_02019">
    <property type="entry name" value="MurF"/>
    <property type="match status" value="1"/>
</dbReference>
<dbReference type="InterPro" id="IPR035911">
    <property type="entry name" value="MurE/MurF_N"/>
</dbReference>
<dbReference type="GO" id="GO:0051301">
    <property type="term" value="P:cell division"/>
    <property type="evidence" value="ECO:0007669"/>
    <property type="project" value="UniProtKB-KW"/>
</dbReference>
<dbReference type="Gene3D" id="3.90.190.20">
    <property type="entry name" value="Mur ligase, C-terminal domain"/>
    <property type="match status" value="1"/>
</dbReference>
<dbReference type="Gene3D" id="3.40.1390.10">
    <property type="entry name" value="MurE/MurF, N-terminal domain"/>
    <property type="match status" value="1"/>
</dbReference>
<dbReference type="AlphaFoldDB" id="U7VB20"/>
<evidence type="ECO:0000256" key="10">
    <source>
        <dbReference type="HAMAP-Rule" id="MF_02019"/>
    </source>
</evidence>
<dbReference type="SUPFAM" id="SSF53244">
    <property type="entry name" value="MurD-like peptide ligases, peptide-binding domain"/>
    <property type="match status" value="1"/>
</dbReference>
<evidence type="ECO:0000313" key="14">
    <source>
        <dbReference type="EMBL" id="ERT68710.1"/>
    </source>
</evidence>
<protein>
    <recommendedName>
        <fullName evidence="10 11">UDP-N-acetylmuramoyl-tripeptide--D-alanyl-D-alanine ligase</fullName>
        <ecNumber evidence="10 11">6.3.2.10</ecNumber>
    </recommendedName>
    <alternativeName>
        <fullName evidence="10">D-alanyl-D-alanine-adding enzyme</fullName>
    </alternativeName>
</protein>
<keyword evidence="8 10" id="KW-0131">Cell cycle</keyword>
<accession>U7VB20</accession>
<evidence type="ECO:0000313" key="15">
    <source>
        <dbReference type="Proteomes" id="UP000017081"/>
    </source>
</evidence>
<dbReference type="GO" id="GO:0005737">
    <property type="term" value="C:cytoplasm"/>
    <property type="evidence" value="ECO:0007669"/>
    <property type="project" value="UniProtKB-SubCell"/>
</dbReference>
<dbReference type="UniPathway" id="UPA00219"/>
<keyword evidence="5 10" id="KW-0067">ATP-binding</keyword>
<dbReference type="InterPro" id="IPR036615">
    <property type="entry name" value="Mur_ligase_C_dom_sf"/>
</dbReference>
<feature type="domain" description="Mur ligase C-terminal" evidence="12">
    <location>
        <begin position="314"/>
        <end position="433"/>
    </location>
</feature>
<evidence type="ECO:0000256" key="11">
    <source>
        <dbReference type="RuleBase" id="RU004136"/>
    </source>
</evidence>
<dbReference type="Proteomes" id="UP000017081">
    <property type="component" value="Unassembled WGS sequence"/>
</dbReference>
<dbReference type="InterPro" id="IPR013221">
    <property type="entry name" value="Mur_ligase_cen"/>
</dbReference>
<dbReference type="HOGENOM" id="CLU_031507_1_2_0"/>
<evidence type="ECO:0000256" key="2">
    <source>
        <dbReference type="ARBA" id="ARBA00022598"/>
    </source>
</evidence>
<keyword evidence="1 10" id="KW-0963">Cytoplasm</keyword>
<proteinExistence type="inferred from homology"/>
<dbReference type="GO" id="GO:0008766">
    <property type="term" value="F:UDP-N-acetylmuramoylalanyl-D-glutamyl-2,6-diaminopimelate-D-alanyl-D-alanine ligase activity"/>
    <property type="evidence" value="ECO:0007669"/>
    <property type="project" value="RHEA"/>
</dbReference>
<dbReference type="GO" id="GO:0071555">
    <property type="term" value="P:cell wall organization"/>
    <property type="evidence" value="ECO:0007669"/>
    <property type="project" value="UniProtKB-KW"/>
</dbReference>
<dbReference type="EC" id="6.3.2.10" evidence="10 11"/>
<evidence type="ECO:0000256" key="1">
    <source>
        <dbReference type="ARBA" id="ARBA00022490"/>
    </source>
</evidence>
<dbReference type="NCBIfam" id="TIGR01143">
    <property type="entry name" value="murF"/>
    <property type="match status" value="1"/>
</dbReference>
<evidence type="ECO:0000256" key="7">
    <source>
        <dbReference type="ARBA" id="ARBA00022984"/>
    </source>
</evidence>
<evidence type="ECO:0000259" key="12">
    <source>
        <dbReference type="Pfam" id="PF02875"/>
    </source>
</evidence>
<evidence type="ECO:0000256" key="5">
    <source>
        <dbReference type="ARBA" id="ARBA00022840"/>
    </source>
</evidence>
<evidence type="ECO:0000256" key="4">
    <source>
        <dbReference type="ARBA" id="ARBA00022741"/>
    </source>
</evidence>